<feature type="compositionally biased region" description="Basic and acidic residues" evidence="1">
    <location>
        <begin position="7"/>
        <end position="36"/>
    </location>
</feature>
<feature type="region of interest" description="Disordered" evidence="1">
    <location>
        <begin position="1"/>
        <end position="95"/>
    </location>
</feature>
<dbReference type="EMBL" id="JBJUIK010000006">
    <property type="protein sequence ID" value="KAL3525018.1"/>
    <property type="molecule type" value="Genomic_DNA"/>
</dbReference>
<sequence length="95" mass="9292">MYALDAPKPDDAKVSERTELNGGRDSEAGGECKGDGVSEGGGAKLNGGGGGGASESGGDCEGDITSKGDGASECGDAKLNGGEEIVIEETEVPEE</sequence>
<reference evidence="2 3" key="1">
    <citation type="submission" date="2024-11" db="EMBL/GenBank/DDBJ databases">
        <title>A near-complete genome assembly of Cinchona calisaya.</title>
        <authorList>
            <person name="Lian D.C."/>
            <person name="Zhao X.W."/>
            <person name="Wei L."/>
        </authorList>
    </citation>
    <scope>NUCLEOTIDE SEQUENCE [LARGE SCALE GENOMIC DNA]</scope>
    <source>
        <tissue evidence="2">Nenye</tissue>
    </source>
</reference>
<keyword evidence="3" id="KW-1185">Reference proteome</keyword>
<organism evidence="2 3">
    <name type="scientific">Cinchona calisaya</name>
    <dbReference type="NCBI Taxonomy" id="153742"/>
    <lineage>
        <taxon>Eukaryota</taxon>
        <taxon>Viridiplantae</taxon>
        <taxon>Streptophyta</taxon>
        <taxon>Embryophyta</taxon>
        <taxon>Tracheophyta</taxon>
        <taxon>Spermatophyta</taxon>
        <taxon>Magnoliopsida</taxon>
        <taxon>eudicotyledons</taxon>
        <taxon>Gunneridae</taxon>
        <taxon>Pentapetalae</taxon>
        <taxon>asterids</taxon>
        <taxon>lamiids</taxon>
        <taxon>Gentianales</taxon>
        <taxon>Rubiaceae</taxon>
        <taxon>Cinchonoideae</taxon>
        <taxon>Cinchoneae</taxon>
        <taxon>Cinchona</taxon>
    </lineage>
</organism>
<dbReference type="AlphaFoldDB" id="A0ABD3A5M1"/>
<evidence type="ECO:0000313" key="2">
    <source>
        <dbReference type="EMBL" id="KAL3525018.1"/>
    </source>
</evidence>
<name>A0ABD3A5M1_9GENT</name>
<evidence type="ECO:0000313" key="3">
    <source>
        <dbReference type="Proteomes" id="UP001630127"/>
    </source>
</evidence>
<comment type="caution">
    <text evidence="2">The sequence shown here is derived from an EMBL/GenBank/DDBJ whole genome shotgun (WGS) entry which is preliminary data.</text>
</comment>
<proteinExistence type="predicted"/>
<feature type="compositionally biased region" description="Gly residues" evidence="1">
    <location>
        <begin position="37"/>
        <end position="55"/>
    </location>
</feature>
<gene>
    <name evidence="2" type="ORF">ACH5RR_013390</name>
</gene>
<protein>
    <submittedName>
        <fullName evidence="2">Uncharacterized protein</fullName>
    </submittedName>
</protein>
<dbReference type="Proteomes" id="UP001630127">
    <property type="component" value="Unassembled WGS sequence"/>
</dbReference>
<feature type="compositionally biased region" description="Acidic residues" evidence="1">
    <location>
        <begin position="85"/>
        <end position="95"/>
    </location>
</feature>
<evidence type="ECO:0000256" key="1">
    <source>
        <dbReference type="SAM" id="MobiDB-lite"/>
    </source>
</evidence>
<accession>A0ABD3A5M1</accession>